<accession>A0A2N3V498</accession>
<sequence>MGTKPGAVQCEFYRGMCSLPTVVDPATGRITMRAGFVGAVMMPIGLAQQVKTNLDVRGVAPLSIIGHPRANMWTFLARADIQPIGDPDEVARLWKARVVVIRDGDIALPSPVPDPLMIRTWVSPAISAFRPSGAVVIECALSILRQTRR</sequence>
<protein>
    <recommendedName>
        <fullName evidence="3">DNA-directed RNA polymerase subunit beta</fullName>
    </recommendedName>
</protein>
<dbReference type="EMBL" id="PJMW01000004">
    <property type="protein sequence ID" value="PKV76448.1"/>
    <property type="molecule type" value="Genomic_DNA"/>
</dbReference>
<dbReference type="RefSeq" id="WP_101469121.1">
    <property type="nucleotide sequence ID" value="NZ_PJMW01000004.1"/>
</dbReference>
<proteinExistence type="predicted"/>
<reference evidence="1 2" key="1">
    <citation type="submission" date="2017-12" db="EMBL/GenBank/DDBJ databases">
        <title>Sequencing the genomes of 1000 Actinobacteria strains.</title>
        <authorList>
            <person name="Klenk H.-P."/>
        </authorList>
    </citation>
    <scope>NUCLEOTIDE SEQUENCE [LARGE SCALE GENOMIC DNA]</scope>
    <source>
        <strain evidence="1 2">DSM 44489</strain>
    </source>
</reference>
<organism evidence="1 2">
    <name type="scientific">Nocardia fluminea</name>
    <dbReference type="NCBI Taxonomy" id="134984"/>
    <lineage>
        <taxon>Bacteria</taxon>
        <taxon>Bacillati</taxon>
        <taxon>Actinomycetota</taxon>
        <taxon>Actinomycetes</taxon>
        <taxon>Mycobacteriales</taxon>
        <taxon>Nocardiaceae</taxon>
        <taxon>Nocardia</taxon>
    </lineage>
</organism>
<dbReference type="AlphaFoldDB" id="A0A2N3V498"/>
<evidence type="ECO:0008006" key="3">
    <source>
        <dbReference type="Google" id="ProtNLM"/>
    </source>
</evidence>
<evidence type="ECO:0000313" key="1">
    <source>
        <dbReference type="EMBL" id="PKV76448.1"/>
    </source>
</evidence>
<dbReference type="OrthoDB" id="4546644at2"/>
<name>A0A2N3V498_9NOCA</name>
<keyword evidence="2" id="KW-1185">Reference proteome</keyword>
<evidence type="ECO:0000313" key="2">
    <source>
        <dbReference type="Proteomes" id="UP000233766"/>
    </source>
</evidence>
<comment type="caution">
    <text evidence="1">The sequence shown here is derived from an EMBL/GenBank/DDBJ whole genome shotgun (WGS) entry which is preliminary data.</text>
</comment>
<dbReference type="Proteomes" id="UP000233766">
    <property type="component" value="Unassembled WGS sequence"/>
</dbReference>
<gene>
    <name evidence="1" type="ORF">ATK86_7371</name>
</gene>